<feature type="region of interest" description="Disordered" evidence="1">
    <location>
        <begin position="54"/>
        <end position="102"/>
    </location>
</feature>
<organism evidence="2 3">
    <name type="scientific">Prorocentrum cordatum</name>
    <dbReference type="NCBI Taxonomy" id="2364126"/>
    <lineage>
        <taxon>Eukaryota</taxon>
        <taxon>Sar</taxon>
        <taxon>Alveolata</taxon>
        <taxon>Dinophyceae</taxon>
        <taxon>Prorocentrales</taxon>
        <taxon>Prorocentraceae</taxon>
        <taxon>Prorocentrum</taxon>
    </lineage>
</organism>
<dbReference type="Proteomes" id="UP001189429">
    <property type="component" value="Unassembled WGS sequence"/>
</dbReference>
<feature type="region of interest" description="Disordered" evidence="1">
    <location>
        <begin position="1"/>
        <end position="24"/>
    </location>
</feature>
<protein>
    <submittedName>
        <fullName evidence="2">Uncharacterized protein</fullName>
    </submittedName>
</protein>
<feature type="non-terminal residue" evidence="2">
    <location>
        <position position="301"/>
    </location>
</feature>
<proteinExistence type="predicted"/>
<accession>A0ABN9TJV1</accession>
<name>A0ABN9TJV1_9DINO</name>
<dbReference type="EMBL" id="CAUYUJ010014782">
    <property type="protein sequence ID" value="CAK0845977.1"/>
    <property type="molecule type" value="Genomic_DNA"/>
</dbReference>
<feature type="region of interest" description="Disordered" evidence="1">
    <location>
        <begin position="140"/>
        <end position="167"/>
    </location>
</feature>
<evidence type="ECO:0000313" key="3">
    <source>
        <dbReference type="Proteomes" id="UP001189429"/>
    </source>
</evidence>
<sequence>MLTKASSDLRRAASYESPDCRQGPPLFGLKTRSAHSACFVLALAALIPSAGEADALSARGTPPRVRGRMSRSLPLRPMAPATGTADPPVREASDGAVPARTAAPDPASLLRLRLRHGAPPAAPGSSWPLSGGLLQRARHVPAGRSAPASPAAAPAPPAGPRSPGAFSRARGWKISSARATPGLDTVFVEVRASEEALLCYRQGANDLELAVRAPLMLATAAQAPNAPDVVCVTLPGAEELREVAGGLQAAPGQARAAFQGEPLLPERGGPLVLECGTELQAQQLLDQLSAAGCVLQGLTQR</sequence>
<reference evidence="2" key="1">
    <citation type="submission" date="2023-10" db="EMBL/GenBank/DDBJ databases">
        <authorList>
            <person name="Chen Y."/>
            <person name="Shah S."/>
            <person name="Dougan E. K."/>
            <person name="Thang M."/>
            <person name="Chan C."/>
        </authorList>
    </citation>
    <scope>NUCLEOTIDE SEQUENCE [LARGE SCALE GENOMIC DNA]</scope>
</reference>
<keyword evidence="3" id="KW-1185">Reference proteome</keyword>
<comment type="caution">
    <text evidence="2">The sequence shown here is derived from an EMBL/GenBank/DDBJ whole genome shotgun (WGS) entry which is preliminary data.</text>
</comment>
<evidence type="ECO:0000256" key="1">
    <source>
        <dbReference type="SAM" id="MobiDB-lite"/>
    </source>
</evidence>
<gene>
    <name evidence="2" type="ORF">PCOR1329_LOCUS39604</name>
</gene>
<feature type="compositionally biased region" description="Low complexity" evidence="1">
    <location>
        <begin position="142"/>
        <end position="152"/>
    </location>
</feature>
<evidence type="ECO:0000313" key="2">
    <source>
        <dbReference type="EMBL" id="CAK0845977.1"/>
    </source>
</evidence>